<sequence>MVLRVPSVGGFEYLEYVVEPVQDEMGVRMRFAPAEGGAVVFELDIASARRLAREWAPLL</sequence>
<evidence type="ECO:0000313" key="2">
    <source>
        <dbReference type="Proteomes" id="UP000075025"/>
    </source>
</evidence>
<proteinExistence type="predicted"/>
<name>A0A147EW47_MICTE</name>
<reference evidence="1 2" key="1">
    <citation type="journal article" date="2016" name="Front. Microbiol.">
        <title>Genomic Resource of Rice Seed Associated Bacteria.</title>
        <authorList>
            <person name="Midha S."/>
            <person name="Bansal K."/>
            <person name="Sharma S."/>
            <person name="Kumar N."/>
            <person name="Patil P.P."/>
            <person name="Chaudhry V."/>
            <person name="Patil P.B."/>
        </authorList>
    </citation>
    <scope>NUCLEOTIDE SEQUENCE [LARGE SCALE GENOMIC DNA]</scope>
    <source>
        <strain evidence="1 2">NS220</strain>
    </source>
</reference>
<comment type="caution">
    <text evidence="1">The sequence shown here is derived from an EMBL/GenBank/DDBJ whole genome shotgun (WGS) entry which is preliminary data.</text>
</comment>
<dbReference type="PATRIC" id="fig|2033.6.peg.3464"/>
<dbReference type="Proteomes" id="UP000075025">
    <property type="component" value="Unassembled WGS sequence"/>
</dbReference>
<protein>
    <submittedName>
        <fullName evidence="1">Uncharacterized protein</fullName>
    </submittedName>
</protein>
<dbReference type="EMBL" id="LDRT01000072">
    <property type="protein sequence ID" value="KTR93791.1"/>
    <property type="molecule type" value="Genomic_DNA"/>
</dbReference>
<dbReference type="AlphaFoldDB" id="A0A147EW47"/>
<organism evidence="1 2">
    <name type="scientific">Microbacterium testaceum</name>
    <name type="common">Aureobacterium testaceum</name>
    <name type="synonym">Brevibacterium testaceum</name>
    <dbReference type="NCBI Taxonomy" id="2033"/>
    <lineage>
        <taxon>Bacteria</taxon>
        <taxon>Bacillati</taxon>
        <taxon>Actinomycetota</taxon>
        <taxon>Actinomycetes</taxon>
        <taxon>Micrococcales</taxon>
        <taxon>Microbacteriaceae</taxon>
        <taxon>Microbacterium</taxon>
    </lineage>
</organism>
<accession>A0A147EW47</accession>
<evidence type="ECO:0000313" key="1">
    <source>
        <dbReference type="EMBL" id="KTR93791.1"/>
    </source>
</evidence>
<gene>
    <name evidence="1" type="ORF">NS220_11140</name>
</gene>